<name>A0A6J4VAI6_9BACT</name>
<protein>
    <recommendedName>
        <fullName evidence="1">SnoaL-like domain-containing protein</fullName>
    </recommendedName>
</protein>
<dbReference type="Pfam" id="PF12680">
    <property type="entry name" value="SnoaL_2"/>
    <property type="match status" value="1"/>
</dbReference>
<dbReference type="InterPro" id="IPR032710">
    <property type="entry name" value="NTF2-like_dom_sf"/>
</dbReference>
<gene>
    <name evidence="2" type="ORF">AVDCRST_MAG49-3588</name>
</gene>
<feature type="domain" description="SnoaL-like" evidence="1">
    <location>
        <begin position="11"/>
        <end position="104"/>
    </location>
</feature>
<accession>A0A6J4VAI6</accession>
<sequence length="134" mass="13670">MAAVGSAVDVVAAWHAAVNAADAERLAALLDPAVEVGGPRGTGHGAALVLAWVGRAGIRLEPGRVFHRGDTVVVEQRATWRSPDSGEDGPPQEVASVFAVGGGVVRRVVRHADLGEALAAAGLDEADAVRPSER</sequence>
<dbReference type="AlphaFoldDB" id="A0A6J4VAI6"/>
<organism evidence="2">
    <name type="scientific">uncultured Thermomicrobiales bacterium</name>
    <dbReference type="NCBI Taxonomy" id="1645740"/>
    <lineage>
        <taxon>Bacteria</taxon>
        <taxon>Pseudomonadati</taxon>
        <taxon>Thermomicrobiota</taxon>
        <taxon>Thermomicrobia</taxon>
        <taxon>Thermomicrobiales</taxon>
        <taxon>environmental samples</taxon>
    </lineage>
</organism>
<reference evidence="2" key="1">
    <citation type="submission" date="2020-02" db="EMBL/GenBank/DDBJ databases">
        <authorList>
            <person name="Meier V. D."/>
        </authorList>
    </citation>
    <scope>NUCLEOTIDE SEQUENCE</scope>
    <source>
        <strain evidence="2">AVDCRST_MAG49</strain>
    </source>
</reference>
<dbReference type="EMBL" id="CADCWG010000249">
    <property type="protein sequence ID" value="CAA9570787.1"/>
    <property type="molecule type" value="Genomic_DNA"/>
</dbReference>
<dbReference type="Gene3D" id="3.10.450.50">
    <property type="match status" value="1"/>
</dbReference>
<proteinExistence type="predicted"/>
<dbReference type="InterPro" id="IPR037401">
    <property type="entry name" value="SnoaL-like"/>
</dbReference>
<dbReference type="SUPFAM" id="SSF54427">
    <property type="entry name" value="NTF2-like"/>
    <property type="match status" value="1"/>
</dbReference>
<evidence type="ECO:0000259" key="1">
    <source>
        <dbReference type="Pfam" id="PF12680"/>
    </source>
</evidence>
<evidence type="ECO:0000313" key="2">
    <source>
        <dbReference type="EMBL" id="CAA9570787.1"/>
    </source>
</evidence>